<sequence>MAESDSIDLRRAHVDSLAGVFKRCGCRNRETGRPMGTACPDVAREGHGSWYYRLEVTPWPDGRRRQLRRGGFATAEAAHSERDQFGATGERGLADATMTVDQWLRLWLATLVHLRGTTLSAYRSNIETYLIPCLGGVLVRELTADRIQAMVADLIRNGGVSGHPLRPGTLRHVHATLRAALNAAVRRGLLPANPAWHVHVPTGRRPHAVVWTAPRIAQWRATGQRPPVAVWTVDQTRAFLEYIHDHPLYTLFHLIALFGLRRGEAAGLRWCDIDFEQGLLTVSHQIRQYGRHIEIGSPKSEASNRVISLDGATIALLRQYRENTADIIDPESEEFMFTTRSGGLLTPQHLTHLFRALNDESGLPPIRLHDLRHGAGSLSLAAGNDLKTVQAMLGHSSIVLTADTYVSVLPDLACRAAEATIHHVLSTAKATGARLRGTPGISATAA</sequence>
<evidence type="ECO:0000313" key="7">
    <source>
        <dbReference type="Proteomes" id="UP000215199"/>
    </source>
</evidence>
<dbReference type="InterPro" id="IPR044068">
    <property type="entry name" value="CB"/>
</dbReference>
<dbReference type="InterPro" id="IPR011010">
    <property type="entry name" value="DNA_brk_join_enz"/>
</dbReference>
<dbReference type="CDD" id="cd01189">
    <property type="entry name" value="INT_ICEBs1_C_like"/>
    <property type="match status" value="1"/>
</dbReference>
<evidence type="ECO:0000313" key="6">
    <source>
        <dbReference type="EMBL" id="OXM59743.1"/>
    </source>
</evidence>
<dbReference type="GO" id="GO:0015074">
    <property type="term" value="P:DNA integration"/>
    <property type="evidence" value="ECO:0007669"/>
    <property type="project" value="InterPro"/>
</dbReference>
<dbReference type="InterPro" id="IPR002104">
    <property type="entry name" value="Integrase_catalytic"/>
</dbReference>
<evidence type="ECO:0000256" key="2">
    <source>
        <dbReference type="ARBA" id="ARBA00023172"/>
    </source>
</evidence>
<dbReference type="Gene3D" id="1.10.150.130">
    <property type="match status" value="1"/>
</dbReference>
<feature type="domain" description="Tyr recombinase" evidence="4">
    <location>
        <begin position="226"/>
        <end position="418"/>
    </location>
</feature>
<organism evidence="6 7">
    <name type="scientific">Amycolatopsis vastitatis</name>
    <dbReference type="NCBI Taxonomy" id="1905142"/>
    <lineage>
        <taxon>Bacteria</taxon>
        <taxon>Bacillati</taxon>
        <taxon>Actinomycetota</taxon>
        <taxon>Actinomycetes</taxon>
        <taxon>Pseudonocardiales</taxon>
        <taxon>Pseudonocardiaceae</taxon>
        <taxon>Amycolatopsis</taxon>
    </lineage>
</organism>
<reference evidence="7" key="1">
    <citation type="submission" date="2017-07" db="EMBL/GenBank/DDBJ databases">
        <title>Comparative genome mining reveals phylogenetic distribution patterns of secondary metabolites in Amycolatopsis.</title>
        <authorList>
            <person name="Adamek M."/>
            <person name="Alanjary M."/>
            <person name="Sales-Ortells H."/>
            <person name="Goodfellow M."/>
            <person name="Bull A.T."/>
            <person name="Kalinowski J."/>
            <person name="Ziemert N."/>
        </authorList>
    </citation>
    <scope>NUCLEOTIDE SEQUENCE [LARGE SCALE GENOMIC DNA]</scope>
    <source>
        <strain evidence="7">H5</strain>
    </source>
</reference>
<dbReference type="InterPro" id="IPR010998">
    <property type="entry name" value="Integrase_recombinase_N"/>
</dbReference>
<evidence type="ECO:0000259" key="4">
    <source>
        <dbReference type="PROSITE" id="PS51898"/>
    </source>
</evidence>
<dbReference type="AlphaFoldDB" id="A0A229SLL7"/>
<dbReference type="InterPro" id="IPR050090">
    <property type="entry name" value="Tyrosine_recombinase_XerCD"/>
</dbReference>
<dbReference type="EMBL" id="NMUL01000075">
    <property type="protein sequence ID" value="OXM59743.1"/>
    <property type="molecule type" value="Genomic_DNA"/>
</dbReference>
<dbReference type="GO" id="GO:0006310">
    <property type="term" value="P:DNA recombination"/>
    <property type="evidence" value="ECO:0007669"/>
    <property type="project" value="UniProtKB-KW"/>
</dbReference>
<evidence type="ECO:0000256" key="3">
    <source>
        <dbReference type="PROSITE-ProRule" id="PRU01248"/>
    </source>
</evidence>
<keyword evidence="2" id="KW-0233">DNA recombination</keyword>
<evidence type="ECO:0008006" key="8">
    <source>
        <dbReference type="Google" id="ProtNLM"/>
    </source>
</evidence>
<dbReference type="PROSITE" id="PS51898">
    <property type="entry name" value="TYR_RECOMBINASE"/>
    <property type="match status" value="1"/>
</dbReference>
<proteinExistence type="predicted"/>
<dbReference type="PANTHER" id="PTHR30349:SF91">
    <property type="entry name" value="INTA PROTEIN"/>
    <property type="match status" value="1"/>
</dbReference>
<dbReference type="Proteomes" id="UP000215199">
    <property type="component" value="Unassembled WGS sequence"/>
</dbReference>
<dbReference type="PROSITE" id="PS51900">
    <property type="entry name" value="CB"/>
    <property type="match status" value="1"/>
</dbReference>
<gene>
    <name evidence="6" type="ORF">CF165_46020</name>
</gene>
<dbReference type="Pfam" id="PF00589">
    <property type="entry name" value="Phage_integrase"/>
    <property type="match status" value="1"/>
</dbReference>
<evidence type="ECO:0000259" key="5">
    <source>
        <dbReference type="PROSITE" id="PS51900"/>
    </source>
</evidence>
<dbReference type="PANTHER" id="PTHR30349">
    <property type="entry name" value="PHAGE INTEGRASE-RELATED"/>
    <property type="match status" value="1"/>
</dbReference>
<feature type="domain" description="Core-binding (CB)" evidence="5">
    <location>
        <begin position="98"/>
        <end position="185"/>
    </location>
</feature>
<name>A0A229SLL7_9PSEU</name>
<dbReference type="SUPFAM" id="SSF56349">
    <property type="entry name" value="DNA breaking-rejoining enzymes"/>
    <property type="match status" value="1"/>
</dbReference>
<dbReference type="Gene3D" id="1.10.443.10">
    <property type="entry name" value="Intergrase catalytic core"/>
    <property type="match status" value="1"/>
</dbReference>
<comment type="caution">
    <text evidence="6">The sequence shown here is derived from an EMBL/GenBank/DDBJ whole genome shotgun (WGS) entry which is preliminary data.</text>
</comment>
<protein>
    <recommendedName>
        <fullName evidence="8">Site-specific integrase</fullName>
    </recommendedName>
</protein>
<keyword evidence="1 3" id="KW-0238">DNA-binding</keyword>
<dbReference type="GO" id="GO:0003677">
    <property type="term" value="F:DNA binding"/>
    <property type="evidence" value="ECO:0007669"/>
    <property type="project" value="UniProtKB-UniRule"/>
</dbReference>
<keyword evidence="7" id="KW-1185">Reference proteome</keyword>
<dbReference type="InterPro" id="IPR013762">
    <property type="entry name" value="Integrase-like_cat_sf"/>
</dbReference>
<accession>A0A229SLL7</accession>
<evidence type="ECO:0000256" key="1">
    <source>
        <dbReference type="ARBA" id="ARBA00023125"/>
    </source>
</evidence>